<keyword evidence="3" id="KW-0808">Transferase</keyword>
<gene>
    <name evidence="7" type="ORF">GH714_008411</name>
</gene>
<dbReference type="InterPro" id="IPR004263">
    <property type="entry name" value="Exostosin"/>
</dbReference>
<feature type="domain" description="Exostosin GT47" evidence="6">
    <location>
        <begin position="51"/>
        <end position="221"/>
    </location>
</feature>
<evidence type="ECO:0000256" key="1">
    <source>
        <dbReference type="ARBA" id="ARBA00004323"/>
    </source>
</evidence>
<sequence length="350" mass="41055">MKGNSTDYTSPFAEVLHSPIVFDQNYARMERDFKVFEYPEAEPSMYFFALEDLRGQYASEGYFFHNLRASIFLTDDPDKAHLFFIPISCQIMAEEGYSHQDMDRTIKNYIKNLISEYPYWNRTLGADHFLVACHDIGLNASSQIPQLEKNSIRVVCSSNYRSRYIPHKDVALPQIVQPFALPAGEFGTKNRTKLGLYVGSSDTKVGRDFIEARKNDPEFDIWHTQLDNDPEFEIWKTQIDNDPGFENRSIHACVAESIHSGCVPVIMSEHYDFPFNDIINWKKFSIIVKEEDVYHLKEILKAISDEKYLELQKNTVKVQRLFEWNSSPMEYDTFHMVMYELWLRRHAIKY</sequence>
<dbReference type="PANTHER" id="PTHR11062">
    <property type="entry name" value="EXOSTOSIN HEPARAN SULFATE GLYCOSYLTRANSFERASE -RELATED"/>
    <property type="match status" value="1"/>
</dbReference>
<evidence type="ECO:0000259" key="6">
    <source>
        <dbReference type="Pfam" id="PF03016"/>
    </source>
</evidence>
<keyword evidence="3" id="KW-0328">Glycosyltransferase</keyword>
<comment type="similarity">
    <text evidence="2">Belongs to the glycosyltransferase 47 family.</text>
</comment>
<dbReference type="AlphaFoldDB" id="A0A6A6L1R7"/>
<keyword evidence="4" id="KW-0735">Signal-anchor</keyword>
<name>A0A6A6L1R7_HEVBR</name>
<reference evidence="7 8" key="1">
    <citation type="journal article" date="2020" name="Mol. Plant">
        <title>The Chromosome-Based Rubber Tree Genome Provides New Insights into Spurge Genome Evolution and Rubber Biosynthesis.</title>
        <authorList>
            <person name="Liu J."/>
            <person name="Shi C."/>
            <person name="Shi C.C."/>
            <person name="Li W."/>
            <person name="Zhang Q.J."/>
            <person name="Zhang Y."/>
            <person name="Li K."/>
            <person name="Lu H.F."/>
            <person name="Shi C."/>
            <person name="Zhu S.T."/>
            <person name="Xiao Z.Y."/>
            <person name="Nan H."/>
            <person name="Yue Y."/>
            <person name="Zhu X.G."/>
            <person name="Wu Y."/>
            <person name="Hong X.N."/>
            <person name="Fan G.Y."/>
            <person name="Tong Y."/>
            <person name="Zhang D."/>
            <person name="Mao C.L."/>
            <person name="Liu Y.L."/>
            <person name="Hao S.J."/>
            <person name="Liu W.Q."/>
            <person name="Lv M.Q."/>
            <person name="Zhang H.B."/>
            <person name="Liu Y."/>
            <person name="Hu-Tang G.R."/>
            <person name="Wang J.P."/>
            <person name="Wang J.H."/>
            <person name="Sun Y.H."/>
            <person name="Ni S.B."/>
            <person name="Chen W.B."/>
            <person name="Zhang X.C."/>
            <person name="Jiao Y.N."/>
            <person name="Eichler E.E."/>
            <person name="Li G.H."/>
            <person name="Liu X."/>
            <person name="Gao L.Z."/>
        </authorList>
    </citation>
    <scope>NUCLEOTIDE SEQUENCE [LARGE SCALE GENOMIC DNA]</scope>
    <source>
        <strain evidence="8">cv. GT1</strain>
        <tissue evidence="7">Leaf</tissue>
    </source>
</reference>
<comment type="subcellular location">
    <subcellularLocation>
        <location evidence="1">Golgi apparatus membrane</location>
        <topology evidence="1">Single-pass type II membrane protein</topology>
    </subcellularLocation>
</comment>
<dbReference type="GO" id="GO:0016757">
    <property type="term" value="F:glycosyltransferase activity"/>
    <property type="evidence" value="ECO:0007669"/>
    <property type="project" value="UniProtKB-KW"/>
</dbReference>
<dbReference type="EMBL" id="JAAGAX010000013">
    <property type="protein sequence ID" value="KAF2294226.1"/>
    <property type="molecule type" value="Genomic_DNA"/>
</dbReference>
<dbReference type="InterPro" id="IPR040911">
    <property type="entry name" value="Exostosin_GT47"/>
</dbReference>
<comment type="caution">
    <text evidence="7">The sequence shown here is derived from an EMBL/GenBank/DDBJ whole genome shotgun (WGS) entry which is preliminary data.</text>
</comment>
<feature type="domain" description="Exostosin GT47" evidence="6">
    <location>
        <begin position="254"/>
        <end position="302"/>
    </location>
</feature>
<accession>A0A6A6L1R7</accession>
<keyword evidence="4" id="KW-0812">Transmembrane</keyword>
<keyword evidence="8" id="KW-1185">Reference proteome</keyword>
<dbReference type="PANTHER" id="PTHR11062:SF378">
    <property type="entry name" value="EXOSTOSIN GT47 DOMAIN-CONTAINING PROTEIN"/>
    <property type="match status" value="1"/>
</dbReference>
<dbReference type="Proteomes" id="UP000467840">
    <property type="component" value="Chromosome 7"/>
</dbReference>
<evidence type="ECO:0000256" key="4">
    <source>
        <dbReference type="ARBA" id="ARBA00022968"/>
    </source>
</evidence>
<dbReference type="GO" id="GO:0000139">
    <property type="term" value="C:Golgi membrane"/>
    <property type="evidence" value="ECO:0007669"/>
    <property type="project" value="UniProtKB-SubCell"/>
</dbReference>
<evidence type="ECO:0000256" key="3">
    <source>
        <dbReference type="ARBA" id="ARBA00022676"/>
    </source>
</evidence>
<proteinExistence type="inferred from homology"/>
<protein>
    <recommendedName>
        <fullName evidence="6">Exostosin GT47 domain-containing protein</fullName>
    </recommendedName>
</protein>
<organism evidence="7 8">
    <name type="scientific">Hevea brasiliensis</name>
    <name type="common">Para rubber tree</name>
    <name type="synonym">Siphonia brasiliensis</name>
    <dbReference type="NCBI Taxonomy" id="3981"/>
    <lineage>
        <taxon>Eukaryota</taxon>
        <taxon>Viridiplantae</taxon>
        <taxon>Streptophyta</taxon>
        <taxon>Embryophyta</taxon>
        <taxon>Tracheophyta</taxon>
        <taxon>Spermatophyta</taxon>
        <taxon>Magnoliopsida</taxon>
        <taxon>eudicotyledons</taxon>
        <taxon>Gunneridae</taxon>
        <taxon>Pentapetalae</taxon>
        <taxon>rosids</taxon>
        <taxon>fabids</taxon>
        <taxon>Malpighiales</taxon>
        <taxon>Euphorbiaceae</taxon>
        <taxon>Crotonoideae</taxon>
        <taxon>Micrandreae</taxon>
        <taxon>Hevea</taxon>
    </lineage>
</organism>
<evidence type="ECO:0000313" key="8">
    <source>
        <dbReference type="Proteomes" id="UP000467840"/>
    </source>
</evidence>
<keyword evidence="5" id="KW-0333">Golgi apparatus</keyword>
<dbReference type="Pfam" id="PF03016">
    <property type="entry name" value="Exostosin_GT47"/>
    <property type="match status" value="2"/>
</dbReference>
<evidence type="ECO:0000256" key="5">
    <source>
        <dbReference type="ARBA" id="ARBA00023034"/>
    </source>
</evidence>
<evidence type="ECO:0000256" key="2">
    <source>
        <dbReference type="ARBA" id="ARBA00010271"/>
    </source>
</evidence>
<evidence type="ECO:0000313" key="7">
    <source>
        <dbReference type="EMBL" id="KAF2294226.1"/>
    </source>
</evidence>